<dbReference type="PROSITE" id="PS50944">
    <property type="entry name" value="HTH_DTXR"/>
    <property type="match status" value="1"/>
</dbReference>
<name>A0A923S5Y7_9FIRM</name>
<protein>
    <submittedName>
        <fullName evidence="6">Metal-dependent transcriptional regulator</fullName>
    </submittedName>
</protein>
<feature type="domain" description="HTH dtxR-type" evidence="5">
    <location>
        <begin position="1"/>
        <end position="64"/>
    </location>
</feature>
<dbReference type="SUPFAM" id="SSF46785">
    <property type="entry name" value="Winged helix' DNA-binding domain"/>
    <property type="match status" value="1"/>
</dbReference>
<accession>A0A923S5Y7</accession>
<evidence type="ECO:0000313" key="7">
    <source>
        <dbReference type="Proteomes" id="UP000620327"/>
    </source>
</evidence>
<dbReference type="InterPro" id="IPR001367">
    <property type="entry name" value="Fe_dep_repressor"/>
</dbReference>
<evidence type="ECO:0000256" key="3">
    <source>
        <dbReference type="ARBA" id="ARBA00023125"/>
    </source>
</evidence>
<dbReference type="GO" id="GO:0003677">
    <property type="term" value="F:DNA binding"/>
    <property type="evidence" value="ECO:0007669"/>
    <property type="project" value="UniProtKB-KW"/>
</dbReference>
<evidence type="ECO:0000313" key="6">
    <source>
        <dbReference type="EMBL" id="MBC5769114.1"/>
    </source>
</evidence>
<dbReference type="InterPro" id="IPR022687">
    <property type="entry name" value="HTH_DTXR"/>
</dbReference>
<comment type="similarity">
    <text evidence="1">Belongs to the DtxR/MntR family.</text>
</comment>
<dbReference type="EMBL" id="JACOQI010000001">
    <property type="protein sequence ID" value="MBC5769114.1"/>
    <property type="molecule type" value="Genomic_DNA"/>
</dbReference>
<dbReference type="InterPro" id="IPR036388">
    <property type="entry name" value="WH-like_DNA-bd_sf"/>
</dbReference>
<dbReference type="Proteomes" id="UP000620327">
    <property type="component" value="Unassembled WGS sequence"/>
</dbReference>
<organism evidence="6 7">
    <name type="scientific">Dysosmobacter segnis</name>
    <dbReference type="NCBI Taxonomy" id="2763042"/>
    <lineage>
        <taxon>Bacteria</taxon>
        <taxon>Bacillati</taxon>
        <taxon>Bacillota</taxon>
        <taxon>Clostridia</taxon>
        <taxon>Eubacteriales</taxon>
        <taxon>Oscillospiraceae</taxon>
        <taxon>Dysosmobacter</taxon>
    </lineage>
</organism>
<proteinExistence type="inferred from homology"/>
<evidence type="ECO:0000259" key="5">
    <source>
        <dbReference type="PROSITE" id="PS50944"/>
    </source>
</evidence>
<dbReference type="InterPro" id="IPR036390">
    <property type="entry name" value="WH_DNA-bd_sf"/>
</dbReference>
<reference evidence="6" key="1">
    <citation type="submission" date="2020-08" db="EMBL/GenBank/DDBJ databases">
        <title>Genome public.</title>
        <authorList>
            <person name="Liu C."/>
            <person name="Sun Q."/>
        </authorList>
    </citation>
    <scope>NUCLEOTIDE SEQUENCE</scope>
    <source>
        <strain evidence="6">BX15</strain>
    </source>
</reference>
<dbReference type="SMART" id="SM00529">
    <property type="entry name" value="HTH_DTXR"/>
    <property type="match status" value="1"/>
</dbReference>
<dbReference type="SUPFAM" id="SSF47979">
    <property type="entry name" value="Iron-dependent repressor protein, dimerization domain"/>
    <property type="match status" value="1"/>
</dbReference>
<dbReference type="Gene3D" id="1.10.60.10">
    <property type="entry name" value="Iron dependent repressor, metal binding and dimerisation domain"/>
    <property type="match status" value="1"/>
</dbReference>
<evidence type="ECO:0000256" key="4">
    <source>
        <dbReference type="ARBA" id="ARBA00023163"/>
    </source>
</evidence>
<dbReference type="InterPro" id="IPR022689">
    <property type="entry name" value="Iron_dep_repressor"/>
</dbReference>
<evidence type="ECO:0000256" key="2">
    <source>
        <dbReference type="ARBA" id="ARBA00023015"/>
    </source>
</evidence>
<dbReference type="PANTHER" id="PTHR33238">
    <property type="entry name" value="IRON (METAL) DEPENDENT REPRESSOR, DTXR FAMILY"/>
    <property type="match status" value="1"/>
</dbReference>
<keyword evidence="4" id="KW-0804">Transcription</keyword>
<evidence type="ECO:0000256" key="1">
    <source>
        <dbReference type="ARBA" id="ARBA00007871"/>
    </source>
</evidence>
<keyword evidence="7" id="KW-1185">Reference proteome</keyword>
<dbReference type="PANTHER" id="PTHR33238:SF7">
    <property type="entry name" value="IRON-DEPENDENT TRANSCRIPTIONAL REGULATOR"/>
    <property type="match status" value="1"/>
</dbReference>
<gene>
    <name evidence="6" type="ORF">H8Z83_01955</name>
</gene>
<comment type="caution">
    <text evidence="6">The sequence shown here is derived from an EMBL/GenBank/DDBJ whole genome shotgun (WGS) entry which is preliminary data.</text>
</comment>
<dbReference type="GO" id="GO:0003700">
    <property type="term" value="F:DNA-binding transcription factor activity"/>
    <property type="evidence" value="ECO:0007669"/>
    <property type="project" value="InterPro"/>
</dbReference>
<dbReference type="Pfam" id="PF01325">
    <property type="entry name" value="Fe_dep_repress"/>
    <property type="match status" value="1"/>
</dbReference>
<keyword evidence="3" id="KW-0238">DNA-binding</keyword>
<sequence length="131" mass="14827">MQILKASEDYLETMLMMQTKHGYVRSVDVAEHLGVTKPSVTYATKRLRENGYIEMDKDGLITLTDAGMQIASKMLQRHRTLTRFLVSLGVEPETAEEDACKMEHDISDQTFKAICDHARKRMASADETAET</sequence>
<dbReference type="GO" id="GO:0046983">
    <property type="term" value="F:protein dimerization activity"/>
    <property type="evidence" value="ECO:0007669"/>
    <property type="project" value="InterPro"/>
</dbReference>
<dbReference type="Gene3D" id="1.10.10.10">
    <property type="entry name" value="Winged helix-like DNA-binding domain superfamily/Winged helix DNA-binding domain"/>
    <property type="match status" value="1"/>
</dbReference>
<dbReference type="Pfam" id="PF02742">
    <property type="entry name" value="Fe_dep_repr_C"/>
    <property type="match status" value="1"/>
</dbReference>
<keyword evidence="2" id="KW-0805">Transcription regulation</keyword>
<dbReference type="InterPro" id="IPR050536">
    <property type="entry name" value="DtxR_MntR_Metal-Reg"/>
</dbReference>
<dbReference type="InterPro" id="IPR036421">
    <property type="entry name" value="Fe_dep_repressor_sf"/>
</dbReference>
<dbReference type="GO" id="GO:0046914">
    <property type="term" value="F:transition metal ion binding"/>
    <property type="evidence" value="ECO:0007669"/>
    <property type="project" value="InterPro"/>
</dbReference>
<dbReference type="AlphaFoldDB" id="A0A923S5Y7"/>